<feature type="signal peptide" evidence="1">
    <location>
        <begin position="1"/>
        <end position="21"/>
    </location>
</feature>
<comment type="caution">
    <text evidence="2">The sequence shown here is derived from an EMBL/GenBank/DDBJ whole genome shotgun (WGS) entry which is preliminary data.</text>
</comment>
<gene>
    <name evidence="2" type="ORF">QNI19_13360</name>
</gene>
<protein>
    <recommendedName>
        <fullName evidence="4">Lipoprotein</fullName>
    </recommendedName>
</protein>
<evidence type="ECO:0008006" key="4">
    <source>
        <dbReference type="Google" id="ProtNLM"/>
    </source>
</evidence>
<dbReference type="EMBL" id="JASJOT010000007">
    <property type="protein sequence ID" value="MDJ1493925.1"/>
    <property type="molecule type" value="Genomic_DNA"/>
</dbReference>
<dbReference type="RefSeq" id="WP_313996656.1">
    <property type="nucleotide sequence ID" value="NZ_JASJOT010000007.1"/>
</dbReference>
<proteinExistence type="predicted"/>
<dbReference type="PROSITE" id="PS51257">
    <property type="entry name" value="PROKAR_LIPOPROTEIN"/>
    <property type="match status" value="1"/>
</dbReference>
<feature type="chain" id="PRO_5045801433" description="Lipoprotein" evidence="1">
    <location>
        <begin position="22"/>
        <end position="183"/>
    </location>
</feature>
<dbReference type="Proteomes" id="UP001228581">
    <property type="component" value="Unassembled WGS sequence"/>
</dbReference>
<reference evidence="2 3" key="1">
    <citation type="submission" date="2023-05" db="EMBL/GenBank/DDBJ databases">
        <authorList>
            <person name="Zhang X."/>
        </authorList>
    </citation>
    <scope>NUCLEOTIDE SEQUENCE [LARGE SCALE GENOMIC DNA]</scope>
    <source>
        <strain evidence="2 3">DM2B3-1</strain>
    </source>
</reference>
<evidence type="ECO:0000313" key="2">
    <source>
        <dbReference type="EMBL" id="MDJ1493925.1"/>
    </source>
</evidence>
<keyword evidence="3" id="KW-1185">Reference proteome</keyword>
<keyword evidence="1" id="KW-0732">Signal</keyword>
<evidence type="ECO:0000313" key="3">
    <source>
        <dbReference type="Proteomes" id="UP001228581"/>
    </source>
</evidence>
<sequence length="183" mass="20707">MSKNSLTTAFVLTLAVLFFSACDEIIPKFSDTPKITFDKIRIGQEATRRDTLYISVKFQDGDGDIGREANTDTSDWNYKIIPYKKFRGEFVPVVFEDAQSEKLFIRGTTIPVLKPDGRKGPIEGTMTQIILGITQVNLFPLTPEDSMKLLFNDIVKFKIQIKDEAGHLSNEVESDEVQILKPR</sequence>
<evidence type="ECO:0000256" key="1">
    <source>
        <dbReference type="SAM" id="SignalP"/>
    </source>
</evidence>
<name>A0ABT7CLR4_9BACT</name>
<accession>A0ABT7CLR4</accession>
<organism evidence="2 3">
    <name type="scientific">Xanthocytophaga flava</name>
    <dbReference type="NCBI Taxonomy" id="3048013"/>
    <lineage>
        <taxon>Bacteria</taxon>
        <taxon>Pseudomonadati</taxon>
        <taxon>Bacteroidota</taxon>
        <taxon>Cytophagia</taxon>
        <taxon>Cytophagales</taxon>
        <taxon>Rhodocytophagaceae</taxon>
        <taxon>Xanthocytophaga</taxon>
    </lineage>
</organism>